<keyword evidence="1" id="KW-0808">Transferase</keyword>
<accession>A0A6N1VFC1</accession>
<evidence type="ECO:0000313" key="2">
    <source>
        <dbReference type="Proteomes" id="UP000509367"/>
    </source>
</evidence>
<dbReference type="PANTHER" id="PTHR12526">
    <property type="entry name" value="GLYCOSYLTRANSFERASE"/>
    <property type="match status" value="1"/>
</dbReference>
<dbReference type="Pfam" id="PF13692">
    <property type="entry name" value="Glyco_trans_1_4"/>
    <property type="match status" value="1"/>
</dbReference>
<dbReference type="Proteomes" id="UP000509367">
    <property type="component" value="Chromosome"/>
</dbReference>
<dbReference type="KEGG" id="orm:HTY61_05385"/>
<reference evidence="1 2" key="1">
    <citation type="submission" date="2020-06" db="EMBL/GenBank/DDBJ databases">
        <title>Oricola thermophila sp. nov. isolated from a tidal sediments.</title>
        <authorList>
            <person name="Kwon K.K."/>
            <person name="Yang S.-H."/>
            <person name="Park M.-J."/>
        </authorList>
    </citation>
    <scope>NUCLEOTIDE SEQUENCE [LARGE SCALE GENOMIC DNA]</scope>
    <source>
        <strain evidence="1 2">MEBiC13590</strain>
    </source>
</reference>
<dbReference type="GO" id="GO:0016757">
    <property type="term" value="F:glycosyltransferase activity"/>
    <property type="evidence" value="ECO:0007669"/>
    <property type="project" value="TreeGrafter"/>
</dbReference>
<name>A0A6N1VFC1_9HYPH</name>
<organism evidence="1 2">
    <name type="scientific">Oricola thermophila</name>
    <dbReference type="NCBI Taxonomy" id="2742145"/>
    <lineage>
        <taxon>Bacteria</taxon>
        <taxon>Pseudomonadati</taxon>
        <taxon>Pseudomonadota</taxon>
        <taxon>Alphaproteobacteria</taxon>
        <taxon>Hyphomicrobiales</taxon>
        <taxon>Ahrensiaceae</taxon>
        <taxon>Oricola</taxon>
    </lineage>
</organism>
<protein>
    <submittedName>
        <fullName evidence="1">Glycosyltransferase family 4 protein</fullName>
    </submittedName>
</protein>
<dbReference type="EMBL" id="CP054836">
    <property type="protein sequence ID" value="QKV17932.1"/>
    <property type="molecule type" value="Genomic_DNA"/>
</dbReference>
<gene>
    <name evidence="1" type="ORF">HTY61_05385</name>
</gene>
<dbReference type="SUPFAM" id="SSF53756">
    <property type="entry name" value="UDP-Glycosyltransferase/glycogen phosphorylase"/>
    <property type="match status" value="1"/>
</dbReference>
<dbReference type="CDD" id="cd03801">
    <property type="entry name" value="GT4_PimA-like"/>
    <property type="match status" value="1"/>
</dbReference>
<dbReference type="Gene3D" id="3.40.50.2000">
    <property type="entry name" value="Glycogen Phosphorylase B"/>
    <property type="match status" value="2"/>
</dbReference>
<evidence type="ECO:0000313" key="1">
    <source>
        <dbReference type="EMBL" id="QKV17932.1"/>
    </source>
</evidence>
<dbReference type="PANTHER" id="PTHR12526:SF590">
    <property type="entry name" value="ALPHA-MALTOSE-1-PHOSPHATE SYNTHASE"/>
    <property type="match status" value="1"/>
</dbReference>
<sequence>MAKIAVFVHLAHAHDARRWRVKWEEGSLVGINDPTPYGYGRAEEMGCSITFSESAPENIAQKLVRLGTRFVLGFDLVHAIRNRKAMMEADIVWTHTESQFLGAAALMALTAGAERPRLLGQTVWLLDDWPRLGALRQAIIRHLMRKVDILTVHSPLNLAASREIFPETRTELVKFGIPTEYHEEPVTKPGLPFRVLCVGNDRHRDWRTVISAVRGKKDVELTIISQTADPALVHGIENAHIRSVANNGELLQAYRDANALVMPLLPNLHVSGSTVMQEAALMGVPVIASRVGGLDAYFDDTEVRYVPPRDPEAISAAIDRMMDRPDKALELARNAQRRILGGKLGCQTYVRRHVELSQELLADRATNDRV</sequence>
<dbReference type="RefSeq" id="WP_175275829.1">
    <property type="nucleotide sequence ID" value="NZ_CP054836.1"/>
</dbReference>
<keyword evidence="2" id="KW-1185">Reference proteome</keyword>
<proteinExistence type="predicted"/>
<dbReference type="AlphaFoldDB" id="A0A6N1VFC1"/>